<evidence type="ECO:0000259" key="7">
    <source>
        <dbReference type="Pfam" id="PF22692"/>
    </source>
</evidence>
<evidence type="ECO:0000313" key="9">
    <source>
        <dbReference type="Proteomes" id="UP000004728"/>
    </source>
</evidence>
<dbReference type="GO" id="GO:0005829">
    <property type="term" value="C:cytosol"/>
    <property type="evidence" value="ECO:0007669"/>
    <property type="project" value="TreeGrafter"/>
</dbReference>
<evidence type="ECO:0000313" key="8">
    <source>
        <dbReference type="EMBL" id="EGD59413.1"/>
    </source>
</evidence>
<comment type="similarity">
    <text evidence="2 4">Belongs to the flagella basal body rod proteins family.</text>
</comment>
<dbReference type="Proteomes" id="UP000004728">
    <property type="component" value="Unassembled WGS sequence"/>
</dbReference>
<dbReference type="InterPro" id="IPR053967">
    <property type="entry name" value="LlgE_F_G-like_D1"/>
</dbReference>
<keyword evidence="3 4" id="KW-0975">Bacterial flagellum</keyword>
<dbReference type="GO" id="GO:0009424">
    <property type="term" value="C:bacterial-type flagellum hook"/>
    <property type="evidence" value="ECO:0007669"/>
    <property type="project" value="TreeGrafter"/>
</dbReference>
<gene>
    <name evidence="8" type="ORF">Y88_1568</name>
</gene>
<evidence type="ECO:0000256" key="2">
    <source>
        <dbReference type="ARBA" id="ARBA00009677"/>
    </source>
</evidence>
<dbReference type="OrthoDB" id="8372879at2"/>
<dbReference type="RefSeq" id="WP_008067750.1">
    <property type="nucleotide sequence ID" value="NZ_AQWK01000013.1"/>
</dbReference>
<name>F1Z7M2_9SPHN</name>
<dbReference type="PANTHER" id="PTHR30435:SF1">
    <property type="entry name" value="FLAGELLAR HOOK PROTEIN FLGE"/>
    <property type="match status" value="1"/>
</dbReference>
<feature type="domain" description="Flagellar basal body rod protein N-terminal" evidence="5">
    <location>
        <begin position="4"/>
        <end position="33"/>
    </location>
</feature>
<accession>F1Z7M2</accession>
<dbReference type="GO" id="GO:0071978">
    <property type="term" value="P:bacterial-type flagellum-dependent swarming motility"/>
    <property type="evidence" value="ECO:0007669"/>
    <property type="project" value="TreeGrafter"/>
</dbReference>
<evidence type="ECO:0000256" key="3">
    <source>
        <dbReference type="ARBA" id="ARBA00023143"/>
    </source>
</evidence>
<comment type="subcellular location">
    <subcellularLocation>
        <location evidence="1 4">Bacterial flagellum basal body</location>
    </subcellularLocation>
</comment>
<feature type="domain" description="Flagellar hook protein FlgE/F/G-like D1" evidence="7">
    <location>
        <begin position="83"/>
        <end position="168"/>
    </location>
</feature>
<evidence type="ECO:0000256" key="1">
    <source>
        <dbReference type="ARBA" id="ARBA00004117"/>
    </source>
</evidence>
<comment type="function">
    <text evidence="4">A flexible structure which links the flagellar filament to the drive apparatus in the basal body.</text>
</comment>
<dbReference type="FunCoup" id="F1Z7M2">
    <property type="interactions" value="150"/>
</dbReference>
<dbReference type="eggNOG" id="COG4786">
    <property type="taxonomic scope" value="Bacteria"/>
</dbReference>
<dbReference type="InParanoid" id="F1Z7M2"/>
<dbReference type="EMBL" id="AEWJ01000033">
    <property type="protein sequence ID" value="EGD59413.1"/>
    <property type="molecule type" value="Genomic_DNA"/>
</dbReference>
<dbReference type="InterPro" id="IPR001444">
    <property type="entry name" value="Flag_bb_rod_N"/>
</dbReference>
<dbReference type="PANTHER" id="PTHR30435">
    <property type="entry name" value="FLAGELLAR PROTEIN"/>
    <property type="match status" value="1"/>
</dbReference>
<evidence type="ECO:0000259" key="5">
    <source>
        <dbReference type="Pfam" id="PF00460"/>
    </source>
</evidence>
<proteinExistence type="inferred from homology"/>
<dbReference type="Pfam" id="PF22692">
    <property type="entry name" value="LlgE_F_G_D1"/>
    <property type="match status" value="1"/>
</dbReference>
<feature type="domain" description="Flagellar basal-body/hook protein C-terminal" evidence="6">
    <location>
        <begin position="223"/>
        <end position="268"/>
    </location>
</feature>
<comment type="caution">
    <text evidence="8">The sequence shown here is derived from an EMBL/GenBank/DDBJ whole genome shotgun (WGS) entry which is preliminary data.</text>
</comment>
<dbReference type="Pfam" id="PF00460">
    <property type="entry name" value="Flg_bb_rod"/>
    <property type="match status" value="1"/>
</dbReference>
<dbReference type="Pfam" id="PF06429">
    <property type="entry name" value="Flg_bbr_C"/>
    <property type="match status" value="1"/>
</dbReference>
<dbReference type="NCBIfam" id="TIGR03506">
    <property type="entry name" value="FlgEFG_subfam"/>
    <property type="match status" value="2"/>
</dbReference>
<dbReference type="InterPro" id="IPR037925">
    <property type="entry name" value="FlgE/F/G-like"/>
</dbReference>
<dbReference type="PROSITE" id="PS00588">
    <property type="entry name" value="FLAGELLA_BB_ROD"/>
    <property type="match status" value="1"/>
</dbReference>
<dbReference type="InterPro" id="IPR019776">
    <property type="entry name" value="Flagellar_basal_body_rod_CS"/>
</dbReference>
<evidence type="ECO:0000259" key="6">
    <source>
        <dbReference type="Pfam" id="PF06429"/>
    </source>
</evidence>
<organism evidence="8 9">
    <name type="scientific">Novosphingobium nitrogenifigens DSM 19370</name>
    <dbReference type="NCBI Taxonomy" id="983920"/>
    <lineage>
        <taxon>Bacteria</taxon>
        <taxon>Pseudomonadati</taxon>
        <taxon>Pseudomonadota</taxon>
        <taxon>Alphaproteobacteria</taxon>
        <taxon>Sphingomonadales</taxon>
        <taxon>Sphingomonadaceae</taxon>
        <taxon>Novosphingobium</taxon>
    </lineage>
</organism>
<protein>
    <recommendedName>
        <fullName evidence="4">Flagellar hook protein FlgE</fullName>
    </recommendedName>
</protein>
<evidence type="ECO:0000256" key="4">
    <source>
        <dbReference type="RuleBase" id="RU362116"/>
    </source>
</evidence>
<sequence length="270" mass="27481">MSYYTSLSGLQNAQTDLSVIGNNIANADTNGFKKSSVDFSNLVAASAFTNPKNIVGIGSTVQSINQDFAQGGVKQTGSALDLMISGDGFFTTSSAVTGQVYYTRNGSFSMDGQGYLTDGSGNRLQVFPTDSSGNVTSTTPGSAQVPLTNAAGSQFSGATVAADGSISVSYADGSNSVIGKVALASFVAPQGLKQVGSSNYTSTGISGTATYGQPSTGQYGSLMSGSLEASNVDLSSEMVNLITAQQYFQANAKAIDANTTINDAIINLKS</sequence>
<reference evidence="8 9" key="1">
    <citation type="journal article" date="2012" name="J. Bacteriol.">
        <title>Draft Genome Sequence of Novosphingobium nitrogenifigens Y88T.</title>
        <authorList>
            <person name="Strabala T.J."/>
            <person name="Macdonald L."/>
            <person name="Liu V."/>
            <person name="Smit A.M."/>
        </authorList>
    </citation>
    <scope>NUCLEOTIDE SEQUENCE [LARGE SCALE GENOMIC DNA]</scope>
    <source>
        <strain evidence="8 9">DSM 19370</strain>
    </source>
</reference>
<dbReference type="STRING" id="983920.Y88_1568"/>
<dbReference type="SUPFAM" id="SSF117143">
    <property type="entry name" value="Flagellar hook protein flgE"/>
    <property type="match status" value="1"/>
</dbReference>
<dbReference type="AlphaFoldDB" id="F1Z7M2"/>
<keyword evidence="9" id="KW-1185">Reference proteome</keyword>
<dbReference type="InterPro" id="IPR020013">
    <property type="entry name" value="Flagellar_FlgE/F/G"/>
</dbReference>
<dbReference type="GO" id="GO:0009425">
    <property type="term" value="C:bacterial-type flagellum basal body"/>
    <property type="evidence" value="ECO:0007669"/>
    <property type="project" value="UniProtKB-SubCell"/>
</dbReference>
<dbReference type="InterPro" id="IPR010930">
    <property type="entry name" value="Flg_bb/hook_C_dom"/>
</dbReference>
<dbReference type="HOGENOM" id="CLU_013687_0_1_5"/>